<sequence length="220" mass="24025">MSERLALSDLALAAFCPRKLYYARQDDRSPPPEHAAALELSRQYETLLADPDLRPAADLAVPRGTFYERLRALRSSHPRWADLVDPDRTDVLLTGKDVRGRVAKVLADPLAPTIVSAGSPPPEGVWQPQTVKAVGAAKALAWTAATEVETAYVEYPRHGIVRSVPLTTRRKATYRRTLRAVRSMDGPPPRIGDDAKCETCRFAGECGTQTRSLASLLPGG</sequence>
<dbReference type="Proteomes" id="UP000185608">
    <property type="component" value="Chromosome"/>
</dbReference>
<evidence type="ECO:0008006" key="3">
    <source>
        <dbReference type="Google" id="ProtNLM"/>
    </source>
</evidence>
<name>A0A1D8S1P5_9EURY</name>
<dbReference type="PATRIC" id="fig|1855411.3.peg.67"/>
<reference evidence="1 2" key="1">
    <citation type="submission" date="2016-06" db="EMBL/GenBank/DDBJ databases">
        <title>Discovery of anaerobic lithoheterotrophic haloarchaeon capable of sulfur respiration by hydrogen and formate.</title>
        <authorList>
            <person name="Sorokin D.Y."/>
            <person name="Kublanov I.V."/>
            <person name="Roman P."/>
            <person name="Sinninghe Damste J.S."/>
            <person name="Golyshin P.N."/>
            <person name="Rojo D."/>
            <person name="Ciordia S."/>
            <person name="Mena Md.C."/>
            <person name="Ferrer M."/>
            <person name="Smedile F."/>
            <person name="Messina E."/>
            <person name="La Cono V."/>
            <person name="Yakimov M.M."/>
        </authorList>
    </citation>
    <scope>NUCLEOTIDE SEQUENCE [LARGE SCALE GENOMIC DNA]</scope>
    <source>
        <strain evidence="1 2">HTSR1</strain>
    </source>
</reference>
<dbReference type="AlphaFoldDB" id="A0A1D8S1P5"/>
<gene>
    <name evidence="1" type="ORF">HTSR_0067</name>
</gene>
<dbReference type="KEGG" id="halh:HTSR_0067"/>
<accession>A0A1D8S1P5</accession>
<evidence type="ECO:0000313" key="2">
    <source>
        <dbReference type="Proteomes" id="UP000185608"/>
    </source>
</evidence>
<dbReference type="EMBL" id="CP016070">
    <property type="protein sequence ID" value="AOW79277.1"/>
    <property type="molecule type" value="Genomic_DNA"/>
</dbReference>
<organism evidence="1 2">
    <name type="scientific">Halodesulfurarchaeum formicicum</name>
    <dbReference type="NCBI Taxonomy" id="1873524"/>
    <lineage>
        <taxon>Archaea</taxon>
        <taxon>Methanobacteriati</taxon>
        <taxon>Methanobacteriota</taxon>
        <taxon>Stenosarchaea group</taxon>
        <taxon>Halobacteria</taxon>
        <taxon>Halobacteriales</taxon>
        <taxon>Halobacteriaceae</taxon>
        <taxon>Halodesulfurarchaeum</taxon>
    </lineage>
</organism>
<dbReference type="RefSeq" id="WP_232502983.1">
    <property type="nucleotide sequence ID" value="NZ_CP016070.1"/>
</dbReference>
<evidence type="ECO:0000313" key="1">
    <source>
        <dbReference type="EMBL" id="AOW79277.1"/>
    </source>
</evidence>
<proteinExistence type="predicted"/>
<dbReference type="GeneID" id="29828086"/>
<dbReference type="STRING" id="1873524.HSR6_0066"/>
<protein>
    <recommendedName>
        <fullName evidence="3">CRISPR-associated exonuclease Cas4</fullName>
    </recommendedName>
</protein>